<evidence type="ECO:0000313" key="4">
    <source>
        <dbReference type="Proteomes" id="UP001482513"/>
    </source>
</evidence>
<dbReference type="EMBL" id="JAMPKX010000001">
    <property type="protein sequence ID" value="MEP0945943.1"/>
    <property type="molecule type" value="Genomic_DNA"/>
</dbReference>
<gene>
    <name evidence="3" type="ORF">NC992_03570</name>
</gene>
<feature type="domain" description="eCIS core" evidence="2">
    <location>
        <begin position="69"/>
        <end position="134"/>
    </location>
</feature>
<evidence type="ECO:0000256" key="1">
    <source>
        <dbReference type="SAM" id="MobiDB-lite"/>
    </source>
</evidence>
<dbReference type="RefSeq" id="WP_199325736.1">
    <property type="nucleotide sequence ID" value="NZ_JAMPKX010000001.1"/>
</dbReference>
<feature type="compositionally biased region" description="Basic and acidic residues" evidence="1">
    <location>
        <begin position="349"/>
        <end position="358"/>
    </location>
</feature>
<feature type="compositionally biased region" description="Basic and acidic residues" evidence="1">
    <location>
        <begin position="486"/>
        <end position="499"/>
    </location>
</feature>
<proteinExistence type="predicted"/>
<feature type="region of interest" description="Disordered" evidence="1">
    <location>
        <begin position="475"/>
        <end position="499"/>
    </location>
</feature>
<organism evidence="3 4">
    <name type="scientific">Leptolyngbya subtilissima DQ-A4</name>
    <dbReference type="NCBI Taxonomy" id="2933933"/>
    <lineage>
        <taxon>Bacteria</taxon>
        <taxon>Bacillati</taxon>
        <taxon>Cyanobacteriota</taxon>
        <taxon>Cyanophyceae</taxon>
        <taxon>Leptolyngbyales</taxon>
        <taxon>Leptolyngbyaceae</taxon>
        <taxon>Leptolyngbya group</taxon>
        <taxon>Leptolyngbya</taxon>
    </lineage>
</organism>
<evidence type="ECO:0000259" key="2">
    <source>
        <dbReference type="Pfam" id="PF13699"/>
    </source>
</evidence>
<feature type="region of interest" description="Disordered" evidence="1">
    <location>
        <begin position="406"/>
        <end position="435"/>
    </location>
</feature>
<feature type="compositionally biased region" description="Basic and acidic residues" evidence="1">
    <location>
        <begin position="419"/>
        <end position="429"/>
    </location>
</feature>
<protein>
    <submittedName>
        <fullName evidence="3">DUF4157 domain-containing protein</fullName>
    </submittedName>
</protein>
<dbReference type="Proteomes" id="UP001482513">
    <property type="component" value="Unassembled WGS sequence"/>
</dbReference>
<sequence length="499" mass="56716">MSASRLAKQPEDSAAIEQIHDISQRPQFSGLSGELGVASSQFPIQAKLTIGAAGDRYEQEVEIPNKTGLPDNLKVGVENLSGYSLDDIRVHYNSPKPAPLQALAYTQGTEIHVAPGQEKHLLHEAWHVVQQKQGRVKPTKQMKGEQINEDRILEGEADRMAEKAEEYKQPKTPTKRMGIDGTKTTEANKGRTQHVVSPIIQRWKSETLENEARKQNQQELEKVNKRIAAIRGQALATMREVEDPKRDGDAAIDELWEYISPAEREEYEHLQHVIELERMRKRGIADDIHHILSRTKIESFYQLLETEGQEAYKKIFSREETEVGDNGLNDQKNRNSLFSLRSNLVWGPEGKKRTDDPAHKKKEASPQGKKGESDIDPVYNEDGSLNEISAIYYQVDKKIVEIIGKPKRGKDPLDDEEQKGDISRAKGERQGGTWTNYEEDVNEIMNLLLDAEFALAREQKKDSIWKTRVNKKGEVWTGNKVGEQGESWRKTNKKREDEG</sequence>
<name>A0ABV0JZI7_9CYAN</name>
<feature type="region of interest" description="Disordered" evidence="1">
    <location>
        <begin position="164"/>
        <end position="194"/>
    </location>
</feature>
<reference evidence="3 4" key="1">
    <citation type="submission" date="2022-04" db="EMBL/GenBank/DDBJ databases">
        <title>Positive selection, recombination, and allopatry shape intraspecific diversity of widespread and dominant cyanobacteria.</title>
        <authorList>
            <person name="Wei J."/>
            <person name="Shu W."/>
            <person name="Hu C."/>
        </authorList>
    </citation>
    <scope>NUCLEOTIDE SEQUENCE [LARGE SCALE GENOMIC DNA]</scope>
    <source>
        <strain evidence="3 4">DQ-A4</strain>
    </source>
</reference>
<dbReference type="Pfam" id="PF13699">
    <property type="entry name" value="eCIS_core"/>
    <property type="match status" value="1"/>
</dbReference>
<keyword evidence="4" id="KW-1185">Reference proteome</keyword>
<accession>A0ABV0JZI7</accession>
<evidence type="ECO:0000313" key="3">
    <source>
        <dbReference type="EMBL" id="MEP0945943.1"/>
    </source>
</evidence>
<dbReference type="InterPro" id="IPR025295">
    <property type="entry name" value="eCIS_core_dom"/>
</dbReference>
<comment type="caution">
    <text evidence="3">The sequence shown here is derived from an EMBL/GenBank/DDBJ whole genome shotgun (WGS) entry which is preliminary data.</text>
</comment>
<feature type="region of interest" description="Disordered" evidence="1">
    <location>
        <begin position="348"/>
        <end position="380"/>
    </location>
</feature>